<organism evidence="1 2">
    <name type="scientific">Bacillus changyiensis</name>
    <dbReference type="NCBI Taxonomy" id="3004103"/>
    <lineage>
        <taxon>Bacteria</taxon>
        <taxon>Bacillati</taxon>
        <taxon>Bacillota</taxon>
        <taxon>Bacilli</taxon>
        <taxon>Bacillales</taxon>
        <taxon>Bacillaceae</taxon>
        <taxon>Bacillus</taxon>
    </lineage>
</organism>
<dbReference type="PIRSF" id="PIRSF010603">
    <property type="entry name" value="UCP010603"/>
    <property type="match status" value="1"/>
</dbReference>
<comment type="caution">
    <text evidence="1">The sequence shown here is derived from an EMBL/GenBank/DDBJ whole genome shotgun (WGS) entry which is preliminary data.</text>
</comment>
<gene>
    <name evidence="1" type="ORF">PJ311_13260</name>
</gene>
<dbReference type="SUPFAM" id="SSF52833">
    <property type="entry name" value="Thioredoxin-like"/>
    <property type="match status" value="1"/>
</dbReference>
<dbReference type="Gene3D" id="3.40.30.30">
    <property type="entry name" value="Hypothetical protein sa0798"/>
    <property type="match status" value="1"/>
</dbReference>
<evidence type="ECO:0000313" key="1">
    <source>
        <dbReference type="EMBL" id="MDA7027553.1"/>
    </source>
</evidence>
<sequence length="109" mass="12855">MKKPIELFVYGSDVQCPSCVNLPSSKDTYEWLEAALKRKYPNQPFSIMYIDIHHPPQDDVKKQEISQKIQNDEYFYPLVLIEDQIIGEGNPKLKNIYEEMEKRGYQPTE</sequence>
<proteinExistence type="predicted"/>
<keyword evidence="2" id="KW-1185">Reference proteome</keyword>
<dbReference type="InterPro" id="IPR009190">
    <property type="entry name" value="DUF1462"/>
</dbReference>
<dbReference type="InterPro" id="IPR036249">
    <property type="entry name" value="Thioredoxin-like_sf"/>
</dbReference>
<dbReference type="InterPro" id="IPR038218">
    <property type="entry name" value="YuzD-like_sp"/>
</dbReference>
<name>A0ABT4X5K7_9BACI</name>
<accession>A0ABT4X5K7</accession>
<dbReference type="EMBL" id="JAQKAB010000008">
    <property type="protein sequence ID" value="MDA7027553.1"/>
    <property type="molecule type" value="Genomic_DNA"/>
</dbReference>
<evidence type="ECO:0000313" key="2">
    <source>
        <dbReference type="Proteomes" id="UP001211894"/>
    </source>
</evidence>
<protein>
    <submittedName>
        <fullName evidence="1">YuzD family protein</fullName>
    </submittedName>
</protein>
<dbReference type="Pfam" id="PF07315">
    <property type="entry name" value="DUF1462"/>
    <property type="match status" value="1"/>
</dbReference>
<dbReference type="Proteomes" id="UP001211894">
    <property type="component" value="Unassembled WGS sequence"/>
</dbReference>
<dbReference type="RefSeq" id="WP_271341385.1">
    <property type="nucleotide sequence ID" value="NZ_JAQKAB010000008.1"/>
</dbReference>
<reference evidence="1 2" key="1">
    <citation type="submission" date="2023-01" db="EMBL/GenBank/DDBJ databases">
        <title>Bacillus changyiensis sp. nov., isolated from a coastal deposit.</title>
        <authorList>
            <person name="Xiao G."/>
            <person name="Lai Q."/>
            <person name="Hu Z."/>
            <person name="Shao Z."/>
        </authorList>
    </citation>
    <scope>NUCLEOTIDE SEQUENCE [LARGE SCALE GENOMIC DNA]</scope>
    <source>
        <strain evidence="1 2">CLL-7-23</strain>
    </source>
</reference>